<dbReference type="Gene3D" id="3.50.50.60">
    <property type="entry name" value="FAD/NAD(P)-binding domain"/>
    <property type="match status" value="2"/>
</dbReference>
<reference evidence="9" key="1">
    <citation type="journal article" date="2020" name="ISME J.">
        <title>Gammaproteobacteria mediating utilization of methyl-, sulfur- and petroleum organic compounds in deep ocean hydrothermal plumes.</title>
        <authorList>
            <person name="Zhou Z."/>
            <person name="Liu Y."/>
            <person name="Pan J."/>
            <person name="Cron B.R."/>
            <person name="Toner B.M."/>
            <person name="Anantharaman K."/>
            <person name="Breier J.A."/>
            <person name="Dick G.J."/>
            <person name="Li M."/>
        </authorList>
    </citation>
    <scope>NUCLEOTIDE SEQUENCE</scope>
    <source>
        <strain evidence="9">SZUA-1515</strain>
    </source>
</reference>
<feature type="domain" description="Pyridine nucleotide-disulphide oxidoreductase dimerisation" evidence="7">
    <location>
        <begin position="343"/>
        <end position="452"/>
    </location>
</feature>
<evidence type="ECO:0000256" key="6">
    <source>
        <dbReference type="RuleBase" id="RU003692"/>
    </source>
</evidence>
<keyword evidence="4 6" id="KW-0560">Oxidoreductase</keyword>
<comment type="miscellaneous">
    <text evidence="6">The active site is a redox-active disulfide bond.</text>
</comment>
<evidence type="ECO:0000256" key="2">
    <source>
        <dbReference type="ARBA" id="ARBA00022630"/>
    </source>
</evidence>
<sequence length="465" mass="49546">MAAQGYDAVVIGGGPGGYVCAIRLGQLGKKTLLVEEYELGGECTNFGCIPSKIFIAYASKIHSVNKLISVGSASGYVKPNMHALLETKEKVIKRLREGISYLLKNNKVEVIKGHAELPSPDEVEITKNTGGKIKVKTRNVVLATGTEPVSLPSIPFDGRRVISYKEALSLAEVPRSMLVVGAGPIGLELGTAFAKLGAEVTVVELMKQVLPGLDGDVARVVKRGLDKLGVKTHLETTVEEYSYLGDRLRVRLTTGDEYEVDYVLVAVGKRAGEWSRKLSSLGVRLNEKGFVAVDDGMRTSVDGVYAIGDVTGPPFLAHRASRQGIVAAENIAGLGTVFDNRAIPNGIFTDPEVASVGLTEGQAREQGYEVKAARFPFSALGRGVLEEETDGFVKVVIDAKSEVILGLHIVAPHATELINEASLAVEMAGTAEDLGYTIHVHPTFGEALSEAAHAVLGKAIHVARR</sequence>
<protein>
    <recommendedName>
        <fullName evidence="6">Dihydrolipoyl dehydrogenase</fullName>
        <ecNumber evidence="6">1.8.1.4</ecNumber>
    </recommendedName>
</protein>
<dbReference type="Proteomes" id="UP000608579">
    <property type="component" value="Unassembled WGS sequence"/>
</dbReference>
<comment type="catalytic activity">
    <reaction evidence="6">
        <text>N(6)-[(R)-dihydrolipoyl]-L-lysyl-[protein] + NAD(+) = N(6)-[(R)-lipoyl]-L-lysyl-[protein] + NADH + H(+)</text>
        <dbReference type="Rhea" id="RHEA:15045"/>
        <dbReference type="Rhea" id="RHEA-COMP:10474"/>
        <dbReference type="Rhea" id="RHEA-COMP:10475"/>
        <dbReference type="ChEBI" id="CHEBI:15378"/>
        <dbReference type="ChEBI" id="CHEBI:57540"/>
        <dbReference type="ChEBI" id="CHEBI:57945"/>
        <dbReference type="ChEBI" id="CHEBI:83099"/>
        <dbReference type="ChEBI" id="CHEBI:83100"/>
        <dbReference type="EC" id="1.8.1.4"/>
    </reaction>
</comment>
<organism evidence="9 10">
    <name type="scientific">Caldiarchaeum subterraneum</name>
    <dbReference type="NCBI Taxonomy" id="311458"/>
    <lineage>
        <taxon>Archaea</taxon>
        <taxon>Nitrososphaerota</taxon>
        <taxon>Candidatus Caldarchaeales</taxon>
        <taxon>Candidatus Caldarchaeaceae</taxon>
        <taxon>Candidatus Caldarchaeum</taxon>
    </lineage>
</organism>
<dbReference type="FunFam" id="3.30.390.30:FF:000001">
    <property type="entry name" value="Dihydrolipoyl dehydrogenase"/>
    <property type="match status" value="1"/>
</dbReference>
<dbReference type="Pfam" id="PF02852">
    <property type="entry name" value="Pyr_redox_dim"/>
    <property type="match status" value="1"/>
</dbReference>
<dbReference type="PRINTS" id="PR00411">
    <property type="entry name" value="PNDRDTASEI"/>
</dbReference>
<comment type="similarity">
    <text evidence="1 6">Belongs to the class-I pyridine nucleotide-disulfide oxidoreductase family.</text>
</comment>
<evidence type="ECO:0000313" key="9">
    <source>
        <dbReference type="EMBL" id="HIQ30418.1"/>
    </source>
</evidence>
<proteinExistence type="inferred from homology"/>
<keyword evidence="6" id="KW-0676">Redox-active center</keyword>
<keyword evidence="3 6" id="KW-0274">FAD</keyword>
<dbReference type="SUPFAM" id="SSF51905">
    <property type="entry name" value="FAD/NAD(P)-binding domain"/>
    <property type="match status" value="1"/>
</dbReference>
<keyword evidence="5 6" id="KW-0520">NAD</keyword>
<dbReference type="InterPro" id="IPR001100">
    <property type="entry name" value="Pyr_nuc-diS_OxRdtase"/>
</dbReference>
<evidence type="ECO:0000259" key="7">
    <source>
        <dbReference type="Pfam" id="PF02852"/>
    </source>
</evidence>
<dbReference type="InterPro" id="IPR023753">
    <property type="entry name" value="FAD/NAD-binding_dom"/>
</dbReference>
<dbReference type="GO" id="GO:0006103">
    <property type="term" value="P:2-oxoglutarate metabolic process"/>
    <property type="evidence" value="ECO:0007669"/>
    <property type="project" value="TreeGrafter"/>
</dbReference>
<feature type="domain" description="FAD/NAD(P)-binding" evidence="8">
    <location>
        <begin position="6"/>
        <end position="324"/>
    </location>
</feature>
<dbReference type="PANTHER" id="PTHR22912">
    <property type="entry name" value="DISULFIDE OXIDOREDUCTASE"/>
    <property type="match status" value="1"/>
</dbReference>
<evidence type="ECO:0000256" key="3">
    <source>
        <dbReference type="ARBA" id="ARBA00022827"/>
    </source>
</evidence>
<dbReference type="InterPro" id="IPR036188">
    <property type="entry name" value="FAD/NAD-bd_sf"/>
</dbReference>
<dbReference type="InterPro" id="IPR006258">
    <property type="entry name" value="Lipoamide_DH"/>
</dbReference>
<evidence type="ECO:0000259" key="8">
    <source>
        <dbReference type="Pfam" id="PF07992"/>
    </source>
</evidence>
<comment type="caution">
    <text evidence="9">The sequence shown here is derived from an EMBL/GenBank/DDBJ whole genome shotgun (WGS) entry which is preliminary data.</text>
</comment>
<dbReference type="EMBL" id="DQVM01000149">
    <property type="protein sequence ID" value="HIQ30418.1"/>
    <property type="molecule type" value="Genomic_DNA"/>
</dbReference>
<dbReference type="PANTHER" id="PTHR22912:SF151">
    <property type="entry name" value="DIHYDROLIPOYL DEHYDROGENASE, MITOCHONDRIAL"/>
    <property type="match status" value="1"/>
</dbReference>
<dbReference type="PIRSF" id="PIRSF000350">
    <property type="entry name" value="Mercury_reductase_MerA"/>
    <property type="match status" value="1"/>
</dbReference>
<evidence type="ECO:0000256" key="4">
    <source>
        <dbReference type="ARBA" id="ARBA00023002"/>
    </source>
</evidence>
<dbReference type="InterPro" id="IPR050151">
    <property type="entry name" value="Class-I_Pyr_Nuc-Dis_Oxidored"/>
</dbReference>
<dbReference type="InterPro" id="IPR004099">
    <property type="entry name" value="Pyr_nucl-diS_OxRdtase_dimer"/>
</dbReference>
<dbReference type="GO" id="GO:0005737">
    <property type="term" value="C:cytoplasm"/>
    <property type="evidence" value="ECO:0007669"/>
    <property type="project" value="UniProtKB-ARBA"/>
</dbReference>
<dbReference type="GO" id="GO:0004148">
    <property type="term" value="F:dihydrolipoyl dehydrogenase (NADH) activity"/>
    <property type="evidence" value="ECO:0007669"/>
    <property type="project" value="UniProtKB-EC"/>
</dbReference>
<dbReference type="GO" id="GO:0050660">
    <property type="term" value="F:flavin adenine dinucleotide binding"/>
    <property type="evidence" value="ECO:0007669"/>
    <property type="project" value="InterPro"/>
</dbReference>
<evidence type="ECO:0000313" key="10">
    <source>
        <dbReference type="Proteomes" id="UP000608579"/>
    </source>
</evidence>
<evidence type="ECO:0000256" key="1">
    <source>
        <dbReference type="ARBA" id="ARBA00007532"/>
    </source>
</evidence>
<dbReference type="InterPro" id="IPR016156">
    <property type="entry name" value="FAD/NAD-linked_Rdtase_dimer_sf"/>
</dbReference>
<dbReference type="PRINTS" id="PR00368">
    <property type="entry name" value="FADPNR"/>
</dbReference>
<dbReference type="Gene3D" id="3.30.390.30">
    <property type="match status" value="1"/>
</dbReference>
<dbReference type="Pfam" id="PF07992">
    <property type="entry name" value="Pyr_redox_2"/>
    <property type="match status" value="1"/>
</dbReference>
<comment type="cofactor">
    <cofactor evidence="6">
        <name>FAD</name>
        <dbReference type="ChEBI" id="CHEBI:57692"/>
    </cofactor>
    <text evidence="6">Binds 1 FAD per subunit.</text>
</comment>
<dbReference type="EC" id="1.8.1.4" evidence="6"/>
<dbReference type="NCBIfam" id="TIGR01350">
    <property type="entry name" value="lipoamide_DH"/>
    <property type="match status" value="1"/>
</dbReference>
<evidence type="ECO:0000256" key="5">
    <source>
        <dbReference type="ARBA" id="ARBA00023027"/>
    </source>
</evidence>
<dbReference type="SUPFAM" id="SSF55424">
    <property type="entry name" value="FAD/NAD-linked reductases, dimerisation (C-terminal) domain"/>
    <property type="match status" value="1"/>
</dbReference>
<gene>
    <name evidence="9" type="primary">lpdA</name>
    <name evidence="9" type="ORF">EYH45_07650</name>
</gene>
<dbReference type="AlphaFoldDB" id="A0A832ZX72"/>
<accession>A0A832ZX72</accession>
<keyword evidence="2 6" id="KW-0285">Flavoprotein</keyword>
<name>A0A832ZX72_CALS0</name>